<reference evidence="2" key="1">
    <citation type="submission" date="2018-06" db="EMBL/GenBank/DDBJ databases">
        <authorList>
            <person name="Zhirakovskaya E."/>
        </authorList>
    </citation>
    <scope>NUCLEOTIDE SEQUENCE</scope>
</reference>
<name>A0A3B0ZD03_9ZZZZ</name>
<dbReference type="CDD" id="cd02440">
    <property type="entry name" value="AdoMet_MTases"/>
    <property type="match status" value="1"/>
</dbReference>
<dbReference type="InterPro" id="IPR025714">
    <property type="entry name" value="Methyltranfer_dom"/>
</dbReference>
<gene>
    <name evidence="2" type="ORF">MNBD_GAMMA18-265</name>
</gene>
<evidence type="ECO:0000259" key="1">
    <source>
        <dbReference type="Pfam" id="PF13847"/>
    </source>
</evidence>
<sequence length="394" mass="44478">MEKYTLGASSNVFTAVLPNGTFYPEHIIIEDERVEQFISHFDIVRNKPWKDCVFLDLGCGEGSSTVGLGKTGAQVIGVDGREDIIKRAEYTRNKLGYPNVEFRIGSVLDESLWQEVDAVFMAGLIHHLESPFCLLDLIEKYCSAFVFACTHVAPQNQAEAEKSFFSKLIFNPSTREYKGCDIPGINFVEDNDLREVRGQKKRHPRSGIGNAASWWPGSDALVECMKKAGFANSRIIDKSDSRLRYRFAFYREQFEVHPGIVDSSQFLWPLVAKPRFQDATKRALLSDISYLVKKQISPVIVGEKHLSRMIADLLNRSGIECGEIIEQNHDAISECVESGCHHFIVSAHSLAEIKRIYDTLMIYKDINYLFTSFSLDNMGDSISVDHPVFGTKLI</sequence>
<evidence type="ECO:0000313" key="2">
    <source>
        <dbReference type="EMBL" id="VAW85402.1"/>
    </source>
</evidence>
<protein>
    <recommendedName>
        <fullName evidence="1">Methyltransferase domain-containing protein</fullName>
    </recommendedName>
</protein>
<dbReference type="Gene3D" id="3.40.50.150">
    <property type="entry name" value="Vaccinia Virus protein VP39"/>
    <property type="match status" value="1"/>
</dbReference>
<feature type="domain" description="Methyltransferase" evidence="1">
    <location>
        <begin position="50"/>
        <end position="143"/>
    </location>
</feature>
<dbReference type="EMBL" id="UOFP01000093">
    <property type="protein sequence ID" value="VAW85402.1"/>
    <property type="molecule type" value="Genomic_DNA"/>
</dbReference>
<dbReference type="InterPro" id="IPR029063">
    <property type="entry name" value="SAM-dependent_MTases_sf"/>
</dbReference>
<organism evidence="2">
    <name type="scientific">hydrothermal vent metagenome</name>
    <dbReference type="NCBI Taxonomy" id="652676"/>
    <lineage>
        <taxon>unclassified sequences</taxon>
        <taxon>metagenomes</taxon>
        <taxon>ecological metagenomes</taxon>
    </lineage>
</organism>
<proteinExistence type="predicted"/>
<dbReference type="Pfam" id="PF13847">
    <property type="entry name" value="Methyltransf_31"/>
    <property type="match status" value="1"/>
</dbReference>
<dbReference type="SUPFAM" id="SSF53335">
    <property type="entry name" value="S-adenosyl-L-methionine-dependent methyltransferases"/>
    <property type="match status" value="1"/>
</dbReference>
<dbReference type="AlphaFoldDB" id="A0A3B0ZD03"/>
<accession>A0A3B0ZD03</accession>